<dbReference type="SUPFAM" id="SSF52402">
    <property type="entry name" value="Adenine nucleotide alpha hydrolases-like"/>
    <property type="match status" value="1"/>
</dbReference>
<dbReference type="NCBIfam" id="NF010588">
    <property type="entry name" value="PRK13981.1"/>
    <property type="match status" value="1"/>
</dbReference>
<comment type="caution">
    <text evidence="7">Lacks conserved residue(s) required for the propagation of feature annotation.</text>
</comment>
<dbReference type="GO" id="GO:0004359">
    <property type="term" value="F:glutaminase activity"/>
    <property type="evidence" value="ECO:0007669"/>
    <property type="project" value="InterPro"/>
</dbReference>
<dbReference type="PATRIC" id="fig|889378.3.peg.2777"/>
<dbReference type="PANTHER" id="PTHR23090">
    <property type="entry name" value="NH 3 /GLUTAMINE-DEPENDENT NAD + SYNTHETASE"/>
    <property type="match status" value="1"/>
</dbReference>
<dbReference type="InterPro" id="IPR036526">
    <property type="entry name" value="C-N_Hydrolase_sf"/>
</dbReference>
<evidence type="ECO:0000256" key="4">
    <source>
        <dbReference type="ARBA" id="ARBA00022741"/>
    </source>
</evidence>
<keyword evidence="4 7" id="KW-0547">Nucleotide-binding</keyword>
<evidence type="ECO:0000256" key="10">
    <source>
        <dbReference type="RuleBase" id="RU003811"/>
    </source>
</evidence>
<dbReference type="Gene3D" id="3.60.110.10">
    <property type="entry name" value="Carbon-nitrogen hydrolase"/>
    <property type="match status" value="1"/>
</dbReference>
<evidence type="ECO:0000313" key="12">
    <source>
        <dbReference type="EMBL" id="AFG38829.1"/>
    </source>
</evidence>
<evidence type="ECO:0000256" key="7">
    <source>
        <dbReference type="HAMAP-Rule" id="MF_02090"/>
    </source>
</evidence>
<organism evidence="12 13">
    <name type="scientific">Spirochaeta africana (strain ATCC 700263 / DSM 8902 / Z-7692)</name>
    <dbReference type="NCBI Taxonomy" id="889378"/>
    <lineage>
        <taxon>Bacteria</taxon>
        <taxon>Pseudomonadati</taxon>
        <taxon>Spirochaetota</taxon>
        <taxon>Spirochaetia</taxon>
        <taxon>Spirochaetales</taxon>
        <taxon>Spirochaetaceae</taxon>
        <taxon>Spirochaeta</taxon>
    </lineage>
</organism>
<feature type="active site" description="Proton acceptor; for glutaminase activity" evidence="7">
    <location>
        <position position="41"/>
    </location>
</feature>
<dbReference type="PANTHER" id="PTHR23090:SF9">
    <property type="entry name" value="GLUTAMINE-DEPENDENT NAD(+) SYNTHETASE"/>
    <property type="match status" value="1"/>
</dbReference>
<evidence type="ECO:0000313" key="13">
    <source>
        <dbReference type="Proteomes" id="UP000007383"/>
    </source>
</evidence>
<feature type="binding site" evidence="7">
    <location>
        <position position="402"/>
    </location>
    <ligand>
        <name>ATP</name>
        <dbReference type="ChEBI" id="CHEBI:30616"/>
    </ligand>
</feature>
<comment type="pathway">
    <text evidence="1 7 8">Cofactor biosynthesis; NAD(+) biosynthesis; NAD(+) from deamido-NAD(+) (L-Gln route): step 1/1.</text>
</comment>
<dbReference type="InterPro" id="IPR003010">
    <property type="entry name" value="C-N_Hydrolase"/>
</dbReference>
<protein>
    <recommendedName>
        <fullName evidence="7 8">Glutamine-dependent NAD(+) synthetase</fullName>
        <ecNumber evidence="7 8">6.3.5.1</ecNumber>
    </recommendedName>
    <alternativeName>
        <fullName evidence="7 8">NAD(+) synthase [glutamine-hydrolyzing]</fullName>
    </alternativeName>
</protein>
<dbReference type="KEGG" id="sfc:Spiaf_2805"/>
<feature type="active site" description="Nucleophile; for glutaminase activity" evidence="7">
    <location>
        <position position="149"/>
    </location>
</feature>
<evidence type="ECO:0000256" key="1">
    <source>
        <dbReference type="ARBA" id="ARBA00005188"/>
    </source>
</evidence>
<keyword evidence="3 7" id="KW-0436">Ligase</keyword>
<dbReference type="NCBIfam" id="TIGR00552">
    <property type="entry name" value="nadE"/>
    <property type="match status" value="1"/>
</dbReference>
<dbReference type="GO" id="GO:0009435">
    <property type="term" value="P:NAD+ biosynthetic process"/>
    <property type="evidence" value="ECO:0007669"/>
    <property type="project" value="UniProtKB-UniRule"/>
</dbReference>
<feature type="active site" description="For glutaminase activity" evidence="7">
    <location>
        <position position="113"/>
    </location>
</feature>
<dbReference type="STRING" id="889378.Spiaf_2805"/>
<accession>H9UMT6</accession>
<dbReference type="Pfam" id="PF00795">
    <property type="entry name" value="CN_hydrolase"/>
    <property type="match status" value="1"/>
</dbReference>
<dbReference type="InterPro" id="IPR000132">
    <property type="entry name" value="Nitrilase/CN_hydratase_CS"/>
</dbReference>
<evidence type="ECO:0000259" key="11">
    <source>
        <dbReference type="PROSITE" id="PS50263"/>
    </source>
</evidence>
<dbReference type="SUPFAM" id="SSF56317">
    <property type="entry name" value="Carbon-nitrogen hydrolase"/>
    <property type="match status" value="1"/>
</dbReference>
<dbReference type="EMBL" id="CP003282">
    <property type="protein sequence ID" value="AFG38829.1"/>
    <property type="molecule type" value="Genomic_DNA"/>
</dbReference>
<dbReference type="GO" id="GO:0008795">
    <property type="term" value="F:NAD+ synthase activity"/>
    <property type="evidence" value="ECO:0007669"/>
    <property type="project" value="UniProtKB-UniRule"/>
</dbReference>
<dbReference type="InterPro" id="IPR014729">
    <property type="entry name" value="Rossmann-like_a/b/a_fold"/>
</dbReference>
<dbReference type="HOGENOM" id="CLU_022313_2_0_12"/>
<dbReference type="EC" id="6.3.5.1" evidence="7 8"/>
<evidence type="ECO:0000256" key="3">
    <source>
        <dbReference type="ARBA" id="ARBA00022598"/>
    </source>
</evidence>
<dbReference type="CDD" id="cd00553">
    <property type="entry name" value="NAD_synthase"/>
    <property type="match status" value="1"/>
</dbReference>
<dbReference type="Proteomes" id="UP000007383">
    <property type="component" value="Chromosome"/>
</dbReference>
<feature type="binding site" evidence="7">
    <location>
        <position position="119"/>
    </location>
    <ligand>
        <name>L-glutamine</name>
        <dbReference type="ChEBI" id="CHEBI:58359"/>
    </ligand>
</feature>
<comment type="catalytic activity">
    <reaction evidence="7 8">
        <text>deamido-NAD(+) + L-glutamine + ATP + H2O = L-glutamate + AMP + diphosphate + NAD(+) + H(+)</text>
        <dbReference type="Rhea" id="RHEA:24384"/>
        <dbReference type="ChEBI" id="CHEBI:15377"/>
        <dbReference type="ChEBI" id="CHEBI:15378"/>
        <dbReference type="ChEBI" id="CHEBI:29985"/>
        <dbReference type="ChEBI" id="CHEBI:30616"/>
        <dbReference type="ChEBI" id="CHEBI:33019"/>
        <dbReference type="ChEBI" id="CHEBI:57540"/>
        <dbReference type="ChEBI" id="CHEBI:58359"/>
        <dbReference type="ChEBI" id="CHEBI:58437"/>
        <dbReference type="ChEBI" id="CHEBI:456215"/>
        <dbReference type="EC" id="6.3.5.1"/>
    </reaction>
</comment>
<dbReference type="GO" id="GO:0003952">
    <property type="term" value="F:NAD+ synthase (glutamine-hydrolyzing) activity"/>
    <property type="evidence" value="ECO:0007669"/>
    <property type="project" value="UniProtKB-UniRule"/>
</dbReference>
<reference evidence="13" key="1">
    <citation type="journal article" date="2013" name="Stand. Genomic Sci.">
        <title>Complete genome sequence of the halophilic bacterium Spirochaeta africana type strain (Z-7692(T)) from the alkaline Lake Magadi in the East African Rift.</title>
        <authorList>
            <person name="Liolos K."/>
            <person name="Abt B."/>
            <person name="Scheuner C."/>
            <person name="Teshima H."/>
            <person name="Held B."/>
            <person name="Lapidus A."/>
            <person name="Nolan M."/>
            <person name="Lucas S."/>
            <person name="Deshpande S."/>
            <person name="Cheng J.F."/>
            <person name="Tapia R."/>
            <person name="Goodwin L.A."/>
            <person name="Pitluck S."/>
            <person name="Pagani I."/>
            <person name="Ivanova N."/>
            <person name="Mavromatis K."/>
            <person name="Mikhailova N."/>
            <person name="Huntemann M."/>
            <person name="Pati A."/>
            <person name="Chen A."/>
            <person name="Palaniappan K."/>
            <person name="Land M."/>
            <person name="Rohde M."/>
            <person name="Tindall B.J."/>
            <person name="Detter J.C."/>
            <person name="Goker M."/>
            <person name="Bristow J."/>
            <person name="Eisen J.A."/>
            <person name="Markowitz V."/>
            <person name="Hugenholtz P."/>
            <person name="Woyke T."/>
            <person name="Klenk H.P."/>
            <person name="Kyrpides N.C."/>
        </authorList>
    </citation>
    <scope>NUCLEOTIDE SEQUENCE</scope>
    <source>
        <strain evidence="13">ATCC 700263 / DSM 8902 / Z-7692</strain>
    </source>
</reference>
<dbReference type="FunFam" id="3.40.50.620:FF:000106">
    <property type="entry name" value="Glutamine-dependent NAD(+) synthetase"/>
    <property type="match status" value="1"/>
</dbReference>
<dbReference type="CDD" id="cd07570">
    <property type="entry name" value="GAT_Gln-NAD-synth"/>
    <property type="match status" value="1"/>
</dbReference>
<feature type="binding site" evidence="7">
    <location>
        <begin position="295"/>
        <end position="302"/>
    </location>
    <ligand>
        <name>ATP</name>
        <dbReference type="ChEBI" id="CHEBI:30616"/>
    </ligand>
</feature>
<feature type="binding site" evidence="7">
    <location>
        <position position="186"/>
    </location>
    <ligand>
        <name>L-glutamine</name>
        <dbReference type="ChEBI" id="CHEBI:58359"/>
    </ligand>
</feature>
<evidence type="ECO:0000256" key="8">
    <source>
        <dbReference type="PIRNR" id="PIRNR006630"/>
    </source>
</evidence>
<feature type="binding site" evidence="7">
    <location>
        <position position="192"/>
    </location>
    <ligand>
        <name>L-glutamine</name>
        <dbReference type="ChEBI" id="CHEBI:58359"/>
    </ligand>
</feature>
<dbReference type="HAMAP" id="MF_02090">
    <property type="entry name" value="NadE_glutamine_dep"/>
    <property type="match status" value="1"/>
</dbReference>
<dbReference type="Gene3D" id="3.40.50.620">
    <property type="entry name" value="HUPs"/>
    <property type="match status" value="1"/>
</dbReference>
<dbReference type="eggNOG" id="COG0171">
    <property type="taxonomic scope" value="Bacteria"/>
</dbReference>
<dbReference type="AlphaFoldDB" id="H9UMT6"/>
<proteinExistence type="inferred from homology"/>
<dbReference type="InterPro" id="IPR022310">
    <property type="entry name" value="NAD/GMP_synthase"/>
</dbReference>
<dbReference type="PROSITE" id="PS50263">
    <property type="entry name" value="CN_HYDROLASE"/>
    <property type="match status" value="1"/>
</dbReference>
<comment type="similarity">
    <text evidence="2 7 8">In the C-terminal section; belongs to the NAD synthetase family.</text>
</comment>
<dbReference type="RefSeq" id="WP_014456811.1">
    <property type="nucleotide sequence ID" value="NC_017098.1"/>
</dbReference>
<dbReference type="eggNOG" id="COG0388">
    <property type="taxonomic scope" value="Bacteria"/>
</dbReference>
<dbReference type="InterPro" id="IPR014445">
    <property type="entry name" value="Gln-dep_NAD_synthase"/>
</dbReference>
<comment type="function">
    <text evidence="7">Catalyzes the ATP-dependent amidation of deamido-NAD to form NAD. Uses L-glutamine as a nitrogen source.</text>
</comment>
<dbReference type="PIRSF" id="PIRSF006630">
    <property type="entry name" value="NADS_GAT"/>
    <property type="match status" value="1"/>
</dbReference>
<evidence type="ECO:0000256" key="6">
    <source>
        <dbReference type="ARBA" id="ARBA00023027"/>
    </source>
</evidence>
<feature type="domain" description="CN hydrolase" evidence="11">
    <location>
        <begin position="1"/>
        <end position="262"/>
    </location>
</feature>
<name>H9UMT6_SPIAZ</name>
<sequence length="549" mass="60107">MKIALGQINPVIGDFAANRRSILSAAAEAAARGARMIVFPELALCGYPPMDLLEHHSFLESNLESLRLVQHELPRDIAAVVGYVAQNRNSVGKPIHNAAAVLLNGQCIATQAKTLLPTYDVFDEARYFEPADSRTVFTLDGHTFGIAICEDLWWETEPVPGTRYPVDPVRDLLDQGARTILCPSASPFVKGKIYTRQHLIARVGAAGASVVYCNMTGANDNLIFDGRSMVSDETGTIRYIAEGFKACVPVMEIDPPPENLPPEVTEDPDEVTCRALVTGIRDYLRKTGFRTAHIGLSGGIDSAIVAVLAAWALGPENLTCFLLPSRYSSDHSILDAARLASNLGCTYHTIPIEPSVAAMEDSLSELFSGTTPDTTEENIQARVRGNILMAFSNKFHSLLLTTGNKSELAVGYCTLYGDMCGSLSVIGDLLKTEVYQLCNWINRDQEIIPANILTKPPSAELRPDQTDQDSLPEYHELDAILSRYLMQNRSARSIISEGFDAETVHRIVQLTARAEYKRRQAPPVLKISEKAFGTGRRIPIARALFETDG</sequence>
<dbReference type="GO" id="GO:0005524">
    <property type="term" value="F:ATP binding"/>
    <property type="evidence" value="ECO:0007669"/>
    <property type="project" value="UniProtKB-UniRule"/>
</dbReference>
<dbReference type="OrthoDB" id="9803818at2"/>
<dbReference type="PROSITE" id="PS00920">
    <property type="entry name" value="NITRIL_CHT_1"/>
    <property type="match status" value="1"/>
</dbReference>
<evidence type="ECO:0000256" key="2">
    <source>
        <dbReference type="ARBA" id="ARBA00007145"/>
    </source>
</evidence>
<evidence type="ECO:0000256" key="9">
    <source>
        <dbReference type="PROSITE-ProRule" id="PRU10139"/>
    </source>
</evidence>
<feature type="active site" description="Proton acceptor" evidence="9">
    <location>
        <position position="41"/>
    </location>
</feature>
<comment type="similarity">
    <text evidence="10">Belongs to the NAD synthetase family.</text>
</comment>
<dbReference type="UniPathway" id="UPA00253">
    <property type="reaction ID" value="UER00334"/>
</dbReference>
<dbReference type="Pfam" id="PF02540">
    <property type="entry name" value="NAD_synthase"/>
    <property type="match status" value="1"/>
</dbReference>
<dbReference type="GO" id="GO:0005737">
    <property type="term" value="C:cytoplasm"/>
    <property type="evidence" value="ECO:0007669"/>
    <property type="project" value="InterPro"/>
</dbReference>
<feature type="binding site" evidence="7">
    <location>
        <position position="517"/>
    </location>
    <ligand>
        <name>deamido-NAD(+)</name>
        <dbReference type="ChEBI" id="CHEBI:58437"/>
        <note>ligand shared between two neighboring subunits</note>
    </ligand>
</feature>
<dbReference type="GO" id="GO:0000257">
    <property type="term" value="F:nitrilase activity"/>
    <property type="evidence" value="ECO:0007669"/>
    <property type="project" value="UniProtKB-ARBA"/>
</dbReference>
<evidence type="ECO:0000256" key="5">
    <source>
        <dbReference type="ARBA" id="ARBA00022840"/>
    </source>
</evidence>
<feature type="binding site" evidence="7">
    <location>
        <position position="378"/>
    </location>
    <ligand>
        <name>deamido-NAD(+)</name>
        <dbReference type="ChEBI" id="CHEBI:58437"/>
        <note>ligand shared between two neighboring subunits</note>
    </ligand>
</feature>
<gene>
    <name evidence="7" type="primary">nadE</name>
    <name evidence="12" type="ordered locus">Spiaf_2805</name>
</gene>
<keyword evidence="6 7" id="KW-0520">NAD</keyword>
<keyword evidence="5 7" id="KW-0067">ATP-binding</keyword>
<feature type="binding site" evidence="7">
    <location>
        <position position="407"/>
    </location>
    <ligand>
        <name>deamido-NAD(+)</name>
        <dbReference type="ChEBI" id="CHEBI:58437"/>
        <note>ligand shared between two neighboring subunits</note>
    </ligand>
</feature>
<keyword evidence="13" id="KW-1185">Reference proteome</keyword>
<dbReference type="InterPro" id="IPR003694">
    <property type="entry name" value="NAD_synthase"/>
</dbReference>